<dbReference type="Proteomes" id="UP001234989">
    <property type="component" value="Chromosome 10"/>
</dbReference>
<protein>
    <recommendedName>
        <fullName evidence="3">Gag-pol polyprotein</fullName>
    </recommendedName>
</protein>
<evidence type="ECO:0000313" key="2">
    <source>
        <dbReference type="Proteomes" id="UP001234989"/>
    </source>
</evidence>
<dbReference type="EMBL" id="CP133621">
    <property type="protein sequence ID" value="WMV50487.1"/>
    <property type="molecule type" value="Genomic_DNA"/>
</dbReference>
<reference evidence="1" key="1">
    <citation type="submission" date="2023-08" db="EMBL/GenBank/DDBJ databases">
        <title>A de novo genome assembly of Solanum verrucosum Schlechtendal, a Mexican diploid species geographically isolated from the other diploid A-genome species in potato relatives.</title>
        <authorList>
            <person name="Hosaka K."/>
        </authorList>
    </citation>
    <scope>NUCLEOTIDE SEQUENCE</scope>
    <source>
        <tissue evidence="1">Young leaves</tissue>
    </source>
</reference>
<proteinExistence type="predicted"/>
<evidence type="ECO:0008006" key="3">
    <source>
        <dbReference type="Google" id="ProtNLM"/>
    </source>
</evidence>
<dbReference type="AlphaFoldDB" id="A0AAF0UQF8"/>
<organism evidence="1 2">
    <name type="scientific">Solanum verrucosum</name>
    <dbReference type="NCBI Taxonomy" id="315347"/>
    <lineage>
        <taxon>Eukaryota</taxon>
        <taxon>Viridiplantae</taxon>
        <taxon>Streptophyta</taxon>
        <taxon>Embryophyta</taxon>
        <taxon>Tracheophyta</taxon>
        <taxon>Spermatophyta</taxon>
        <taxon>Magnoliopsida</taxon>
        <taxon>eudicotyledons</taxon>
        <taxon>Gunneridae</taxon>
        <taxon>Pentapetalae</taxon>
        <taxon>asterids</taxon>
        <taxon>lamiids</taxon>
        <taxon>Solanales</taxon>
        <taxon>Solanaceae</taxon>
        <taxon>Solanoideae</taxon>
        <taxon>Solaneae</taxon>
        <taxon>Solanum</taxon>
    </lineage>
</organism>
<sequence>MPPRRTYERNVSACNADAVPPVPDHEVLNAKFRNAIQILAQSEANQNNQQVPVPTNGNGGSVAARVHDFVRMNPPEFPGSQVGEDPQNFIDEVKKIFVVMQVTRNDRVELRSYQLKDVGHIWFTQ</sequence>
<keyword evidence="2" id="KW-1185">Reference proteome</keyword>
<name>A0AAF0UQF8_SOLVR</name>
<gene>
    <name evidence="1" type="ORF">MTR67_043872</name>
</gene>
<accession>A0AAF0UQF8</accession>
<evidence type="ECO:0000313" key="1">
    <source>
        <dbReference type="EMBL" id="WMV50487.1"/>
    </source>
</evidence>